<dbReference type="EMBL" id="CP036280">
    <property type="protein sequence ID" value="QDU72906.1"/>
    <property type="molecule type" value="Genomic_DNA"/>
</dbReference>
<keyword evidence="2" id="KW-0479">Metal-binding</keyword>
<feature type="binding site" evidence="2">
    <location>
        <position position="108"/>
    </location>
    <ligand>
        <name>Zn(2+)</name>
        <dbReference type="ChEBI" id="CHEBI:29105"/>
        <label>2</label>
    </ligand>
</feature>
<gene>
    <name evidence="3" type="primary">dppA</name>
    <name evidence="3" type="ORF">Pan265_27820</name>
</gene>
<keyword evidence="3" id="KW-0378">Hydrolase</keyword>
<accession>A0A518C101</accession>
<feature type="binding site" evidence="2">
    <location>
        <position position="60"/>
    </location>
    <ligand>
        <name>Zn(2+)</name>
        <dbReference type="ChEBI" id="CHEBI:29105"/>
        <label>2</label>
    </ligand>
</feature>
<dbReference type="Proteomes" id="UP000320386">
    <property type="component" value="Chromosome"/>
</dbReference>
<dbReference type="InterPro" id="IPR027476">
    <property type="entry name" value="DppA_N"/>
</dbReference>
<sequence>MRVLIMSDMEGVSGICTWDMVDRDGQRYEEGRLLYTEEINAAVRGAAEAGATEIHVVDCHGAGDDCSFNSLLAERLDPRCEYVAHHPWGRYTHMFETGCDAALMVGMHAKAGTPLGVMCHTISTTTWDNLIFNDTSVGEFGINTALCGHHGVPVALITGDDVTCREGTELLGEGLEAVAVKTGLSRFSARHKPPKVARDLIQAGARRALENLDKQRVQPWVPASPCTITVELSTVDTARRFLGRHGVTLVEPLKVQSKADDWMTAWNQIWDF</sequence>
<proteinExistence type="predicted"/>
<keyword evidence="3" id="KW-0645">Protease</keyword>
<dbReference type="SUPFAM" id="SSF63992">
    <property type="entry name" value="Dipeptide transport protein"/>
    <property type="match status" value="1"/>
</dbReference>
<dbReference type="Gene3D" id="3.40.50.10780">
    <property type="entry name" value="Dipeptide transport protein"/>
    <property type="match status" value="1"/>
</dbReference>
<feature type="binding site" evidence="2">
    <location>
        <position position="8"/>
    </location>
    <ligand>
        <name>Zn(2+)</name>
        <dbReference type="ChEBI" id="CHEBI:29105"/>
        <label>1</label>
    </ligand>
</feature>
<keyword evidence="4" id="KW-1185">Reference proteome</keyword>
<dbReference type="PIRSF" id="PIRSF015853">
    <property type="entry name" value="Pep_DppA"/>
    <property type="match status" value="1"/>
</dbReference>
<dbReference type="RefSeq" id="WP_145447053.1">
    <property type="nucleotide sequence ID" value="NZ_CP036280.1"/>
</dbReference>
<keyword evidence="2" id="KW-0862">Zinc</keyword>
<feature type="binding site" evidence="2">
    <location>
        <position position="139"/>
    </location>
    <ligand>
        <name>Zn(2+)</name>
        <dbReference type="ChEBI" id="CHEBI:29105"/>
        <label>2</label>
    </ligand>
</feature>
<dbReference type="CDD" id="cd08663">
    <property type="entry name" value="DAP_dppA_1"/>
    <property type="match status" value="1"/>
</dbReference>
<dbReference type="GO" id="GO:0004177">
    <property type="term" value="F:aminopeptidase activity"/>
    <property type="evidence" value="ECO:0007669"/>
    <property type="project" value="UniProtKB-KW"/>
</dbReference>
<name>A0A518C101_9BACT</name>
<keyword evidence="3" id="KW-0031">Aminopeptidase</keyword>
<dbReference type="OrthoDB" id="9785420at2"/>
<feature type="binding site" evidence="2">
    <location>
        <position position="10"/>
    </location>
    <ligand>
        <name>Zn(2+)</name>
        <dbReference type="ChEBI" id="CHEBI:29105"/>
        <label>1</label>
    </ligand>
</feature>
<evidence type="ECO:0000256" key="1">
    <source>
        <dbReference type="PIRSR" id="PIRSR015853-1"/>
    </source>
</evidence>
<dbReference type="InterPro" id="IPR007035">
    <property type="entry name" value="Peptidase_M55"/>
</dbReference>
<dbReference type="GO" id="GO:0046872">
    <property type="term" value="F:metal ion binding"/>
    <property type="evidence" value="ECO:0007669"/>
    <property type="project" value="UniProtKB-KW"/>
</dbReference>
<feature type="active site" description="Nucleophile" evidence="1">
    <location>
        <position position="120"/>
    </location>
</feature>
<protein>
    <submittedName>
        <fullName evidence="3">D-aminopeptidase</fullName>
        <ecNumber evidence="3">3.4.11.-</ecNumber>
    </submittedName>
</protein>
<reference evidence="3 4" key="1">
    <citation type="submission" date="2019-02" db="EMBL/GenBank/DDBJ databases">
        <title>Deep-cultivation of Planctomycetes and their phenomic and genomic characterization uncovers novel biology.</title>
        <authorList>
            <person name="Wiegand S."/>
            <person name="Jogler M."/>
            <person name="Boedeker C."/>
            <person name="Pinto D."/>
            <person name="Vollmers J."/>
            <person name="Rivas-Marin E."/>
            <person name="Kohn T."/>
            <person name="Peeters S.H."/>
            <person name="Heuer A."/>
            <person name="Rast P."/>
            <person name="Oberbeckmann S."/>
            <person name="Bunk B."/>
            <person name="Jeske O."/>
            <person name="Meyerdierks A."/>
            <person name="Storesund J.E."/>
            <person name="Kallscheuer N."/>
            <person name="Luecker S."/>
            <person name="Lage O.M."/>
            <person name="Pohl T."/>
            <person name="Merkel B.J."/>
            <person name="Hornburger P."/>
            <person name="Mueller R.-W."/>
            <person name="Bruemmer F."/>
            <person name="Labrenz M."/>
            <person name="Spormann A.M."/>
            <person name="Op den Camp H."/>
            <person name="Overmann J."/>
            <person name="Amann R."/>
            <person name="Jetten M.S.M."/>
            <person name="Mascher T."/>
            <person name="Medema M.H."/>
            <person name="Devos D.P."/>
            <person name="Kaster A.-K."/>
            <person name="Ovreas L."/>
            <person name="Rohde M."/>
            <person name="Galperin M.Y."/>
            <person name="Jogler C."/>
        </authorList>
    </citation>
    <scope>NUCLEOTIDE SEQUENCE [LARGE SCALE GENOMIC DNA]</scope>
    <source>
        <strain evidence="3 4">Pan265</strain>
    </source>
</reference>
<dbReference type="EC" id="3.4.11.-" evidence="3"/>
<feature type="binding site" evidence="2">
    <location>
        <position position="8"/>
    </location>
    <ligand>
        <name>Zn(2+)</name>
        <dbReference type="ChEBI" id="CHEBI:29105"/>
        <label>2</label>
    </ligand>
</feature>
<dbReference type="Gene3D" id="3.30.1360.130">
    <property type="entry name" value="Dipeptide transport protein"/>
    <property type="match status" value="1"/>
</dbReference>
<evidence type="ECO:0000313" key="3">
    <source>
        <dbReference type="EMBL" id="QDU72906.1"/>
    </source>
</evidence>
<evidence type="ECO:0000313" key="4">
    <source>
        <dbReference type="Proteomes" id="UP000320386"/>
    </source>
</evidence>
<dbReference type="Pfam" id="PF04951">
    <property type="entry name" value="Peptidase_M55"/>
    <property type="match status" value="1"/>
</dbReference>
<dbReference type="KEGG" id="mcad:Pan265_27820"/>
<dbReference type="InterPro" id="IPR036177">
    <property type="entry name" value="Peptidase_M55_sf"/>
</dbReference>
<dbReference type="AlphaFoldDB" id="A0A518C101"/>
<organism evidence="3 4">
    <name type="scientific">Mucisphaera calidilacus</name>
    <dbReference type="NCBI Taxonomy" id="2527982"/>
    <lineage>
        <taxon>Bacteria</taxon>
        <taxon>Pseudomonadati</taxon>
        <taxon>Planctomycetota</taxon>
        <taxon>Phycisphaerae</taxon>
        <taxon>Phycisphaerales</taxon>
        <taxon>Phycisphaeraceae</taxon>
        <taxon>Mucisphaera</taxon>
    </lineage>
</organism>
<evidence type="ECO:0000256" key="2">
    <source>
        <dbReference type="PIRSR" id="PIRSR015853-2"/>
    </source>
</evidence>